<dbReference type="Pfam" id="PF10013">
    <property type="entry name" value="DUF2256"/>
    <property type="match status" value="1"/>
</dbReference>
<keyword evidence="2" id="KW-1185">Reference proteome</keyword>
<name>A0AAV1ID97_9CHLO</name>
<sequence>MRIEAKKGSKAAGKAVAKADLPSKICIVCKRPFTWRKKWEKCWDDVKYCSERCRRSRSQTGEAAEAGGESQE</sequence>
<evidence type="ECO:0008006" key="3">
    <source>
        <dbReference type="Google" id="ProtNLM"/>
    </source>
</evidence>
<evidence type="ECO:0000313" key="1">
    <source>
        <dbReference type="EMBL" id="CAK0783980.1"/>
    </source>
</evidence>
<proteinExistence type="predicted"/>
<dbReference type="PANTHER" id="PTHR37463:SF1">
    <property type="entry name" value="DUF2256 DOMAIN-CONTAINING PROTEIN"/>
    <property type="match status" value="1"/>
</dbReference>
<dbReference type="PANTHER" id="PTHR37463">
    <property type="entry name" value="GSL3115 PROTEIN"/>
    <property type="match status" value="1"/>
</dbReference>
<accession>A0AAV1ID97</accession>
<dbReference type="InterPro" id="IPR017136">
    <property type="entry name" value="UCP037205"/>
</dbReference>
<protein>
    <recommendedName>
        <fullName evidence="3">DUF2256 domain-containing protein</fullName>
    </recommendedName>
</protein>
<evidence type="ECO:0000313" key="2">
    <source>
        <dbReference type="Proteomes" id="UP001314263"/>
    </source>
</evidence>
<organism evidence="1 2">
    <name type="scientific">Coccomyxa viridis</name>
    <dbReference type="NCBI Taxonomy" id="1274662"/>
    <lineage>
        <taxon>Eukaryota</taxon>
        <taxon>Viridiplantae</taxon>
        <taxon>Chlorophyta</taxon>
        <taxon>core chlorophytes</taxon>
        <taxon>Trebouxiophyceae</taxon>
        <taxon>Trebouxiophyceae incertae sedis</taxon>
        <taxon>Coccomyxaceae</taxon>
        <taxon>Coccomyxa</taxon>
    </lineage>
</organism>
<dbReference type="Proteomes" id="UP001314263">
    <property type="component" value="Unassembled WGS sequence"/>
</dbReference>
<dbReference type="EMBL" id="CAUYUE010000009">
    <property type="protein sequence ID" value="CAK0783980.1"/>
    <property type="molecule type" value="Genomic_DNA"/>
</dbReference>
<comment type="caution">
    <text evidence="1">The sequence shown here is derived from an EMBL/GenBank/DDBJ whole genome shotgun (WGS) entry which is preliminary data.</text>
</comment>
<reference evidence="1 2" key="1">
    <citation type="submission" date="2023-10" db="EMBL/GenBank/DDBJ databases">
        <authorList>
            <person name="Maclean D."/>
            <person name="Macfadyen A."/>
        </authorList>
    </citation>
    <scope>NUCLEOTIDE SEQUENCE [LARGE SCALE GENOMIC DNA]</scope>
</reference>
<dbReference type="AlphaFoldDB" id="A0AAV1ID97"/>
<gene>
    <name evidence="1" type="ORF">CVIRNUC_007183</name>
</gene>